<dbReference type="SUPFAM" id="SSF51182">
    <property type="entry name" value="RmlC-like cupins"/>
    <property type="match status" value="1"/>
</dbReference>
<dbReference type="RefSeq" id="WP_188942097.1">
    <property type="nucleotide sequence ID" value="NZ_BMNA01000004.1"/>
</dbReference>
<keyword evidence="3" id="KW-1185">Reference proteome</keyword>
<organism evidence="2 3">
    <name type="scientific">Nakamurella endophytica</name>
    <dbReference type="NCBI Taxonomy" id="1748367"/>
    <lineage>
        <taxon>Bacteria</taxon>
        <taxon>Bacillati</taxon>
        <taxon>Actinomycetota</taxon>
        <taxon>Actinomycetes</taxon>
        <taxon>Nakamurellales</taxon>
        <taxon>Nakamurellaceae</taxon>
        <taxon>Nakamurella</taxon>
    </lineage>
</organism>
<comment type="caution">
    <text evidence="2">The sequence shown here is derived from an EMBL/GenBank/DDBJ whole genome shotgun (WGS) entry which is preliminary data.</text>
</comment>
<dbReference type="Gene3D" id="2.60.120.10">
    <property type="entry name" value="Jelly Rolls"/>
    <property type="match status" value="2"/>
</dbReference>
<evidence type="ECO:0000259" key="1">
    <source>
        <dbReference type="Pfam" id="PF07883"/>
    </source>
</evidence>
<protein>
    <submittedName>
        <fullName evidence="2">Cupin</fullName>
    </submittedName>
</protein>
<dbReference type="InterPro" id="IPR011051">
    <property type="entry name" value="RmlC_Cupin_sf"/>
</dbReference>
<dbReference type="Proteomes" id="UP000655208">
    <property type="component" value="Unassembled WGS sequence"/>
</dbReference>
<feature type="domain" description="Cupin type-2" evidence="1">
    <location>
        <begin position="279"/>
        <end position="345"/>
    </location>
</feature>
<name>A0A917WHQ7_9ACTN</name>
<dbReference type="Pfam" id="PF07883">
    <property type="entry name" value="Cupin_2"/>
    <property type="match status" value="1"/>
</dbReference>
<dbReference type="InterPro" id="IPR013096">
    <property type="entry name" value="Cupin_2"/>
</dbReference>
<dbReference type="EMBL" id="BMNA01000004">
    <property type="protein sequence ID" value="GGM04993.1"/>
    <property type="molecule type" value="Genomic_DNA"/>
</dbReference>
<evidence type="ECO:0000313" key="3">
    <source>
        <dbReference type="Proteomes" id="UP000655208"/>
    </source>
</evidence>
<sequence length="390" mass="42727">MTQVHPRATGGAATPVTSAELDLRTIRSSEYVSCNTAFIDCRMPGSDLKENYSIIGAGVTQNPDQIVNLQEPHGFNVGAAAMPAGVTNNLHLHFTAEVFLNFRGKWLLRWGADGTDGELPMGPGDIVTVPTWIFRGFTNVGEEHGWLFTALGFDVTGGIIWGPSIVTGAREQGLYLSADNQLIDTQAGDVVTPETELIEPMPQDEIAKLRHWSVEQMRSRVVTQDDLDWSAHPFLCTELPGGGAQLALVVGYGMTEDRDQVPPVHYPHNFNLSWLRADTGEGMLTHRHDATQAVIVYQGRWRVTVNTGDQEVATEIGPEDTLSVPAGAWRRFEVVSDEPGQLAVINGGDGRVHLEWGDEVRWYAKEKGWAQDAAGYVAPWSVVRTSVLDD</sequence>
<reference evidence="2" key="1">
    <citation type="journal article" date="2014" name="Int. J. Syst. Evol. Microbiol.">
        <title>Complete genome sequence of Corynebacterium casei LMG S-19264T (=DSM 44701T), isolated from a smear-ripened cheese.</title>
        <authorList>
            <consortium name="US DOE Joint Genome Institute (JGI-PGF)"/>
            <person name="Walter F."/>
            <person name="Albersmeier A."/>
            <person name="Kalinowski J."/>
            <person name="Ruckert C."/>
        </authorList>
    </citation>
    <scope>NUCLEOTIDE SEQUENCE</scope>
    <source>
        <strain evidence="2">CGMCC 4.7308</strain>
    </source>
</reference>
<dbReference type="AlphaFoldDB" id="A0A917WHQ7"/>
<evidence type="ECO:0000313" key="2">
    <source>
        <dbReference type="EMBL" id="GGM04993.1"/>
    </source>
</evidence>
<proteinExistence type="predicted"/>
<reference evidence="2" key="2">
    <citation type="submission" date="2020-09" db="EMBL/GenBank/DDBJ databases">
        <authorList>
            <person name="Sun Q."/>
            <person name="Zhou Y."/>
        </authorList>
    </citation>
    <scope>NUCLEOTIDE SEQUENCE</scope>
    <source>
        <strain evidence="2">CGMCC 4.7308</strain>
    </source>
</reference>
<gene>
    <name evidence="2" type="ORF">GCM10011594_26530</name>
</gene>
<dbReference type="InterPro" id="IPR014710">
    <property type="entry name" value="RmlC-like_jellyroll"/>
</dbReference>
<accession>A0A917WHQ7</accession>